<keyword evidence="3" id="KW-1185">Reference proteome</keyword>
<evidence type="ECO:0000313" key="2">
    <source>
        <dbReference type="EMBL" id="KAG5377929.1"/>
    </source>
</evidence>
<sequence length="420" mass="46840">MLVCVADDRHVVNFVFFYFNLSPYLAMETMKSTSSPPSIAMESSKVLPSSSLQNSMVLIKDPSALSLTSVCSKGIEALALPRSDTELSNSQLPDGSVISEGLSSLSLSNHNTEGLKEPPSTVITPPPSGSVAPPSASQYWSFKHLKFIGKTDFLQTTLLRLRSNRKHPTCTLQPPIEKLPPPELKADGNLRIRSENKDEYIVGRFHRCSLPLDGIVHAVINRIWGRSCKIKWKKLDLGEPILTHKPYMDSTMGEAKVLVEMKLESDLSKFITLDDKYGSIFLVNVEYTWIPSSCERCGSLGHKAKKRCQPMCLRLRRKNENRLYRDFTRLPTPEVTPPYKRFWSQKHQVRSDQTSGIPRTSYRNKSTASTIGTPTSSIAGGRNLVLELLVVRGPLEEGRREIGRSLSDDEPPEDGAKGVL</sequence>
<feature type="region of interest" description="Disordered" evidence="1">
    <location>
        <begin position="111"/>
        <end position="130"/>
    </location>
</feature>
<accession>A0ABQ7KUG4</accession>
<organism evidence="2 3">
    <name type="scientific">Brassica rapa subsp. trilocularis</name>
    <dbReference type="NCBI Taxonomy" id="1813537"/>
    <lineage>
        <taxon>Eukaryota</taxon>
        <taxon>Viridiplantae</taxon>
        <taxon>Streptophyta</taxon>
        <taxon>Embryophyta</taxon>
        <taxon>Tracheophyta</taxon>
        <taxon>Spermatophyta</taxon>
        <taxon>Magnoliopsida</taxon>
        <taxon>eudicotyledons</taxon>
        <taxon>Gunneridae</taxon>
        <taxon>Pentapetalae</taxon>
        <taxon>rosids</taxon>
        <taxon>malvids</taxon>
        <taxon>Brassicales</taxon>
        <taxon>Brassicaceae</taxon>
        <taxon>Brassiceae</taxon>
        <taxon>Brassica</taxon>
    </lineage>
</organism>
<evidence type="ECO:0008006" key="4">
    <source>
        <dbReference type="Google" id="ProtNLM"/>
    </source>
</evidence>
<dbReference type="PANTHER" id="PTHR31286">
    <property type="entry name" value="GLYCINE-RICH CELL WALL STRUCTURAL PROTEIN 1.8-LIKE"/>
    <property type="match status" value="1"/>
</dbReference>
<evidence type="ECO:0000256" key="1">
    <source>
        <dbReference type="SAM" id="MobiDB-lite"/>
    </source>
</evidence>
<dbReference type="EMBL" id="JADBGQ010000009">
    <property type="protein sequence ID" value="KAG5377929.1"/>
    <property type="molecule type" value="Genomic_DNA"/>
</dbReference>
<dbReference type="PANTHER" id="PTHR31286:SF133">
    <property type="entry name" value="TA11-LIKE NON-LTR RETROELEMENT PROTEIN-RELATED"/>
    <property type="match status" value="1"/>
</dbReference>
<dbReference type="InterPro" id="IPR040256">
    <property type="entry name" value="At4g02000-like"/>
</dbReference>
<feature type="region of interest" description="Disordered" evidence="1">
    <location>
        <begin position="399"/>
        <end position="420"/>
    </location>
</feature>
<reference evidence="2 3" key="1">
    <citation type="submission" date="2021-03" db="EMBL/GenBank/DDBJ databases">
        <authorList>
            <person name="King G.J."/>
            <person name="Bancroft I."/>
            <person name="Baten A."/>
            <person name="Bloomfield J."/>
            <person name="Borpatragohain P."/>
            <person name="He Z."/>
            <person name="Irish N."/>
            <person name="Irwin J."/>
            <person name="Liu K."/>
            <person name="Mauleon R.P."/>
            <person name="Moore J."/>
            <person name="Morris R."/>
            <person name="Ostergaard L."/>
            <person name="Wang B."/>
            <person name="Wells R."/>
        </authorList>
    </citation>
    <scope>NUCLEOTIDE SEQUENCE [LARGE SCALE GENOMIC DNA]</scope>
    <source>
        <strain evidence="2">R-o-18</strain>
        <tissue evidence="2">Leaf</tissue>
    </source>
</reference>
<comment type="caution">
    <text evidence="2">The sequence shown here is derived from an EMBL/GenBank/DDBJ whole genome shotgun (WGS) entry which is preliminary data.</text>
</comment>
<protein>
    <recommendedName>
        <fullName evidence="4">DUF4283 domain-containing protein</fullName>
    </recommendedName>
</protein>
<gene>
    <name evidence="2" type="primary">A07g501350.1_BraROA</name>
    <name evidence="2" type="ORF">IGI04_025771</name>
</gene>
<feature type="region of interest" description="Disordered" evidence="1">
    <location>
        <begin position="350"/>
        <end position="375"/>
    </location>
</feature>
<proteinExistence type="predicted"/>
<dbReference type="Proteomes" id="UP000823674">
    <property type="component" value="Chromosome A07"/>
</dbReference>
<feature type="compositionally biased region" description="Polar residues" evidence="1">
    <location>
        <begin position="351"/>
        <end position="375"/>
    </location>
</feature>
<name>A0ABQ7KUG4_BRACM</name>
<evidence type="ECO:0000313" key="3">
    <source>
        <dbReference type="Proteomes" id="UP000823674"/>
    </source>
</evidence>